<evidence type="ECO:0000313" key="1">
    <source>
        <dbReference type="EMBL" id="MED5018905.1"/>
    </source>
</evidence>
<accession>A0ABU6PXT1</accession>
<gene>
    <name evidence="1" type="ORF">P9847_16465</name>
</gene>
<keyword evidence="2" id="KW-1185">Reference proteome</keyword>
<organism evidence="1 2">
    <name type="scientific">Paenibacillus chibensis</name>
    <dbReference type="NCBI Taxonomy" id="59846"/>
    <lineage>
        <taxon>Bacteria</taxon>
        <taxon>Bacillati</taxon>
        <taxon>Bacillota</taxon>
        <taxon>Bacilli</taxon>
        <taxon>Bacillales</taxon>
        <taxon>Paenibacillaceae</taxon>
        <taxon>Paenibacillus</taxon>
    </lineage>
</organism>
<name>A0ABU6PXT1_9BACL</name>
<protein>
    <submittedName>
        <fullName evidence="1">Uncharacterized protein</fullName>
    </submittedName>
</protein>
<sequence>MKRKCPKVKSLLLRLLLFRQTRPVFTEEEKTEFTRLYDRIIQDGGIAPYDSSYPKFRFLQYLSVTKPLLFHGSNYQGIEEFEPRRQTLFDGTYTDAVFSSADGIWPLFYAVLDRSGLTGNIRNGCIVSRRGERFYFFSLSVESEDRYPWTEGMIYVLPRDSFRQASEGKLYFDEWVSEKPVKPLFRLKVSPEDFVFLSRTTWHRSTEPLFKTYLLYKWRSKFGKRK</sequence>
<reference evidence="1 2" key="1">
    <citation type="submission" date="2023-03" db="EMBL/GenBank/DDBJ databases">
        <title>Bacillus Genome Sequencing.</title>
        <authorList>
            <person name="Dunlap C."/>
        </authorList>
    </citation>
    <scope>NUCLEOTIDE SEQUENCE [LARGE SCALE GENOMIC DNA]</scope>
    <source>
        <strain evidence="1 2">NRS-52</strain>
    </source>
</reference>
<dbReference type="Proteomes" id="UP001343257">
    <property type="component" value="Unassembled WGS sequence"/>
</dbReference>
<evidence type="ECO:0000313" key="2">
    <source>
        <dbReference type="Proteomes" id="UP001343257"/>
    </source>
</evidence>
<comment type="caution">
    <text evidence="1">The sequence shown here is derived from an EMBL/GenBank/DDBJ whole genome shotgun (WGS) entry which is preliminary data.</text>
</comment>
<dbReference type="RefSeq" id="WP_328279522.1">
    <property type="nucleotide sequence ID" value="NZ_JARTLD010000040.1"/>
</dbReference>
<dbReference type="EMBL" id="JARTLD010000040">
    <property type="protein sequence ID" value="MED5018905.1"/>
    <property type="molecule type" value="Genomic_DNA"/>
</dbReference>
<proteinExistence type="predicted"/>